<evidence type="ECO:0000256" key="1">
    <source>
        <dbReference type="SAM" id="MobiDB-lite"/>
    </source>
</evidence>
<dbReference type="Proteomes" id="UP000824540">
    <property type="component" value="Unassembled WGS sequence"/>
</dbReference>
<comment type="caution">
    <text evidence="2">The sequence shown here is derived from an EMBL/GenBank/DDBJ whole genome shotgun (WGS) entry which is preliminary data.</text>
</comment>
<sequence length="785" mass="88604">METERSQLIREKEELVGAMQQGSQQEVVELRDSCHELRESQSALLLENQELQSQCQALEAGILGKEVELQHKEAELQQREEEHKRHEAGLAQEVEELRRVGSHWKERWQETAVALRSAQDDLEATRRQKSAETSQLRDEAENLVQELETLQREVQSKHEQMQTVLKQKADTEAELNRHKVREGRRVSLVQESPREKEYVPEGALGGGRSPGVEMQDRGTETDFFIPAQDHAESEQISSSQQDIIQALRAASLQEVDGELGEVKAELQKVWDMLRLRDSELEEQQQELLSARGQMSQQSSEVQKLEQQLTEREDELKNKEQALRSLARLRDAERTETQNTIAALEVKLADLREQAAREAESRGSSECVRCSGPAASQSDSLQAELDKLRVRNAQLELERDKVVHTLQQLQQVTAVGAVPLPPVSSHPDLSPSDRQQNEDTSPWPVITAIPPSSFQGKTERGPSENKKEICPQNLDHDTQRRLVTEQLKSLFKEREQLGRAYEKSAGPWRGSQSLQDWAAKSKVIKNATDTLANQKNREEALQQERRHLQGTADGVSTEGQQGVPDSSDRQGLQEQMTRLREEVHNKTDKMSTMSVEISKLREKNENLQKAKLRFQQQILGLRGTTPMEGERKPVQGIPHLFESSLEVERELRPLSHIKDGTYTATQVKVLSSEEEEGDEEVMEEKVKVEVEAEGISLQDSWPSWDSLHTPASINALPTPLSSAHSADTLSLPPPSAIWSPDLSPILPRSWAGSQECLHSQQLSLSQHDRSFRPVGSYDRATSSPTL</sequence>
<reference evidence="2" key="1">
    <citation type="thesis" date="2021" institute="BYU ScholarsArchive" country="Provo, UT, USA">
        <title>Applications of and Algorithms for Genome Assembly and Genomic Analyses with an Emphasis on Marine Teleosts.</title>
        <authorList>
            <person name="Pickett B.D."/>
        </authorList>
    </citation>
    <scope>NUCLEOTIDE SEQUENCE</scope>
    <source>
        <strain evidence="2">HI-2016</strain>
    </source>
</reference>
<feature type="region of interest" description="Disordered" evidence="1">
    <location>
        <begin position="756"/>
        <end position="785"/>
    </location>
</feature>
<feature type="compositionally biased region" description="Basic and acidic residues" evidence="1">
    <location>
        <begin position="123"/>
        <end position="140"/>
    </location>
</feature>
<organism evidence="2 3">
    <name type="scientific">Albula glossodonta</name>
    <name type="common">roundjaw bonefish</name>
    <dbReference type="NCBI Taxonomy" id="121402"/>
    <lineage>
        <taxon>Eukaryota</taxon>
        <taxon>Metazoa</taxon>
        <taxon>Chordata</taxon>
        <taxon>Craniata</taxon>
        <taxon>Vertebrata</taxon>
        <taxon>Euteleostomi</taxon>
        <taxon>Actinopterygii</taxon>
        <taxon>Neopterygii</taxon>
        <taxon>Teleostei</taxon>
        <taxon>Albuliformes</taxon>
        <taxon>Albulidae</taxon>
        <taxon>Albula</taxon>
    </lineage>
</organism>
<feature type="region of interest" description="Disordered" evidence="1">
    <location>
        <begin position="529"/>
        <end position="572"/>
    </location>
</feature>
<accession>A0A8T2NNI1</accession>
<dbReference type="AlphaFoldDB" id="A0A8T2NNI1"/>
<feature type="region of interest" description="Disordered" evidence="1">
    <location>
        <begin position="356"/>
        <end position="379"/>
    </location>
</feature>
<feature type="region of interest" description="Disordered" evidence="1">
    <location>
        <begin position="170"/>
        <end position="216"/>
    </location>
</feature>
<feature type="compositionally biased region" description="Basic and acidic residues" evidence="1">
    <location>
        <begin position="456"/>
        <end position="473"/>
    </location>
</feature>
<feature type="compositionally biased region" description="Polar residues" evidence="1">
    <location>
        <begin position="292"/>
        <end position="307"/>
    </location>
</feature>
<feature type="region of interest" description="Disordered" evidence="1">
    <location>
        <begin position="117"/>
        <end position="141"/>
    </location>
</feature>
<dbReference type="OrthoDB" id="5982442at2759"/>
<feature type="compositionally biased region" description="Basic and acidic residues" evidence="1">
    <location>
        <begin position="534"/>
        <end position="546"/>
    </location>
</feature>
<gene>
    <name evidence="2" type="ORF">JZ751_018242</name>
</gene>
<protein>
    <submittedName>
        <fullName evidence="2">Uncharacterized protein</fullName>
    </submittedName>
</protein>
<evidence type="ECO:0000313" key="2">
    <source>
        <dbReference type="EMBL" id="KAG9341925.1"/>
    </source>
</evidence>
<proteinExistence type="predicted"/>
<feature type="region of interest" description="Disordered" evidence="1">
    <location>
        <begin position="416"/>
        <end position="473"/>
    </location>
</feature>
<name>A0A8T2NNI1_9TELE</name>
<dbReference type="EMBL" id="JAFBMS010000031">
    <property type="protein sequence ID" value="KAG9341925.1"/>
    <property type="molecule type" value="Genomic_DNA"/>
</dbReference>
<keyword evidence="3" id="KW-1185">Reference proteome</keyword>
<feature type="region of interest" description="Disordered" evidence="1">
    <location>
        <begin position="281"/>
        <end position="313"/>
    </location>
</feature>
<feature type="compositionally biased region" description="Polar residues" evidence="1">
    <location>
        <begin position="556"/>
        <end position="572"/>
    </location>
</feature>
<evidence type="ECO:0000313" key="3">
    <source>
        <dbReference type="Proteomes" id="UP000824540"/>
    </source>
</evidence>